<evidence type="ECO:0000256" key="1">
    <source>
        <dbReference type="SAM" id="Phobius"/>
    </source>
</evidence>
<evidence type="ECO:0000313" key="2">
    <source>
        <dbReference type="EMBL" id="RHA83120.1"/>
    </source>
</evidence>
<protein>
    <submittedName>
        <fullName evidence="2">Uncharacterized protein</fullName>
    </submittedName>
</protein>
<name>A0AA92UZ68_9BACT</name>
<dbReference type="Proteomes" id="UP000284990">
    <property type="component" value="Unassembled WGS sequence"/>
</dbReference>
<keyword evidence="1" id="KW-0472">Membrane</keyword>
<sequence length="126" mass="13744">MFEKIIKFGCGFIVIFFVVMICIAMCSAYFATNEASSTPEITMMSSPKTLHISKFTVDEVLEDGSAVAHVEDLSSDISFGGEVLFQNDGTDSYVNDQIITAPKGKVEQIGTCKYSGNTIPVIRIIK</sequence>
<feature type="transmembrane region" description="Helical" evidence="1">
    <location>
        <begin position="12"/>
        <end position="31"/>
    </location>
</feature>
<reference evidence="2 3" key="1">
    <citation type="submission" date="2018-08" db="EMBL/GenBank/DDBJ databases">
        <title>A genome reference for cultivated species of the human gut microbiota.</title>
        <authorList>
            <person name="Zou Y."/>
            <person name="Xue W."/>
            <person name="Luo G."/>
        </authorList>
    </citation>
    <scope>NUCLEOTIDE SEQUENCE [LARGE SCALE GENOMIC DNA]</scope>
    <source>
        <strain evidence="2 3">AM42-23AC</strain>
    </source>
</reference>
<accession>A0AA92UZ68</accession>
<dbReference type="AlphaFoldDB" id="A0AA92UZ68"/>
<dbReference type="EMBL" id="QSFW01000035">
    <property type="protein sequence ID" value="RHA83120.1"/>
    <property type="molecule type" value="Genomic_DNA"/>
</dbReference>
<gene>
    <name evidence="2" type="ORF">DW916_13450</name>
</gene>
<keyword evidence="1" id="KW-0812">Transmembrane</keyword>
<organism evidence="2 3">
    <name type="scientific">Segatella copri</name>
    <dbReference type="NCBI Taxonomy" id="165179"/>
    <lineage>
        <taxon>Bacteria</taxon>
        <taxon>Pseudomonadati</taxon>
        <taxon>Bacteroidota</taxon>
        <taxon>Bacteroidia</taxon>
        <taxon>Bacteroidales</taxon>
        <taxon>Prevotellaceae</taxon>
        <taxon>Segatella</taxon>
    </lineage>
</organism>
<keyword evidence="1" id="KW-1133">Transmembrane helix</keyword>
<proteinExistence type="predicted"/>
<comment type="caution">
    <text evidence="2">The sequence shown here is derived from an EMBL/GenBank/DDBJ whole genome shotgun (WGS) entry which is preliminary data.</text>
</comment>
<evidence type="ECO:0000313" key="3">
    <source>
        <dbReference type="Proteomes" id="UP000284990"/>
    </source>
</evidence>
<dbReference type="RefSeq" id="WP_118191697.1">
    <property type="nucleotide sequence ID" value="NZ_JAPDUZ010000003.1"/>
</dbReference>